<proteinExistence type="predicted"/>
<dbReference type="Proteomes" id="UP000050640">
    <property type="component" value="Unplaced"/>
</dbReference>
<evidence type="ECO:0000313" key="2">
    <source>
        <dbReference type="WBParaSite" id="EEL_0000322301-mRNA-1"/>
    </source>
</evidence>
<accession>A0A0R3RP12</accession>
<sequence length="68" mass="7632">MGLNVTTMAECDVWNVSMLINITDISADQVNATNNDPSWTTSGVEIVTTKERLKELKLNEDLLDEYKV</sequence>
<reference evidence="2" key="1">
    <citation type="submission" date="2017-02" db="UniProtKB">
        <authorList>
            <consortium name="WormBaseParasite"/>
        </authorList>
    </citation>
    <scope>IDENTIFICATION</scope>
</reference>
<dbReference type="WBParaSite" id="EEL_0000322301-mRNA-1">
    <property type="protein sequence ID" value="EEL_0000322301-mRNA-1"/>
    <property type="gene ID" value="EEL_0000322301"/>
</dbReference>
<evidence type="ECO:0000313" key="1">
    <source>
        <dbReference type="Proteomes" id="UP000050640"/>
    </source>
</evidence>
<protein>
    <submittedName>
        <fullName evidence="2">Phage protein</fullName>
    </submittedName>
</protein>
<keyword evidence="1" id="KW-1185">Reference proteome</keyword>
<dbReference type="AlphaFoldDB" id="A0A0R3RP12"/>
<name>A0A0R3RP12_9BILA</name>
<organism evidence="1 2">
    <name type="scientific">Elaeophora elaphi</name>
    <dbReference type="NCBI Taxonomy" id="1147741"/>
    <lineage>
        <taxon>Eukaryota</taxon>
        <taxon>Metazoa</taxon>
        <taxon>Ecdysozoa</taxon>
        <taxon>Nematoda</taxon>
        <taxon>Chromadorea</taxon>
        <taxon>Rhabditida</taxon>
        <taxon>Spirurina</taxon>
        <taxon>Spiruromorpha</taxon>
        <taxon>Filarioidea</taxon>
        <taxon>Onchocercidae</taxon>
        <taxon>Elaeophora</taxon>
    </lineage>
</organism>